<dbReference type="GO" id="GO:0051213">
    <property type="term" value="F:dioxygenase activity"/>
    <property type="evidence" value="ECO:0007669"/>
    <property type="project" value="UniProtKB-KW"/>
</dbReference>
<evidence type="ECO:0000256" key="1">
    <source>
        <dbReference type="ARBA" id="ARBA00007825"/>
    </source>
</evidence>
<comment type="similarity">
    <text evidence="1">Belongs to the intradiol ring-cleavage dioxygenase family.</text>
</comment>
<comment type="caution">
    <text evidence="6">The sequence shown here is derived from an EMBL/GenBank/DDBJ whole genome shotgun (WGS) entry which is preliminary data.</text>
</comment>
<dbReference type="PANTHER" id="PTHR33711">
    <property type="entry name" value="DIOXYGENASE, PUTATIVE (AFU_ORTHOLOGUE AFUA_2G02910)-RELATED"/>
    <property type="match status" value="1"/>
</dbReference>
<keyword evidence="3" id="KW-0560">Oxidoreductase</keyword>
<feature type="domain" description="Intradiol ring-cleavage dioxygenases" evidence="5">
    <location>
        <begin position="82"/>
        <end position="226"/>
    </location>
</feature>
<proteinExistence type="inferred from homology"/>
<name>A0ABX0J934_9BACL</name>
<dbReference type="PROSITE" id="PS51318">
    <property type="entry name" value="TAT"/>
    <property type="match status" value="1"/>
</dbReference>
<dbReference type="RefSeq" id="WP_166152385.1">
    <property type="nucleotide sequence ID" value="NZ_JAAOIW010000007.1"/>
</dbReference>
<dbReference type="InterPro" id="IPR006311">
    <property type="entry name" value="TAT_signal"/>
</dbReference>
<dbReference type="Pfam" id="PF00775">
    <property type="entry name" value="Dioxygenase_C"/>
    <property type="match status" value="1"/>
</dbReference>
<dbReference type="InterPro" id="IPR015889">
    <property type="entry name" value="Intradiol_dOase_core"/>
</dbReference>
<protein>
    <submittedName>
        <fullName evidence="6">Intradiol ring-cleavage dioxygenase</fullName>
    </submittedName>
</protein>
<evidence type="ECO:0000256" key="3">
    <source>
        <dbReference type="ARBA" id="ARBA00023002"/>
    </source>
</evidence>
<evidence type="ECO:0000313" key="7">
    <source>
        <dbReference type="Proteomes" id="UP001165962"/>
    </source>
</evidence>
<feature type="region of interest" description="Disordered" evidence="4">
    <location>
        <begin position="43"/>
        <end position="87"/>
    </location>
</feature>
<accession>A0ABX0J934</accession>
<dbReference type="PANTHER" id="PTHR33711:SF11">
    <property type="entry name" value="DIOXYGENASE"/>
    <property type="match status" value="1"/>
</dbReference>
<evidence type="ECO:0000259" key="5">
    <source>
        <dbReference type="Pfam" id="PF00775"/>
    </source>
</evidence>
<keyword evidence="2 6" id="KW-0223">Dioxygenase</keyword>
<dbReference type="Proteomes" id="UP001165962">
    <property type="component" value="Unassembled WGS sequence"/>
</dbReference>
<evidence type="ECO:0000256" key="4">
    <source>
        <dbReference type="SAM" id="MobiDB-lite"/>
    </source>
</evidence>
<dbReference type="InterPro" id="IPR050770">
    <property type="entry name" value="Intradiol_RC_Dioxygenase"/>
</dbReference>
<organism evidence="6 7">
    <name type="scientific">Paenibacillus agricola</name>
    <dbReference type="NCBI Taxonomy" id="2716264"/>
    <lineage>
        <taxon>Bacteria</taxon>
        <taxon>Bacillati</taxon>
        <taxon>Bacillota</taxon>
        <taxon>Bacilli</taxon>
        <taxon>Bacillales</taxon>
        <taxon>Paenibacillaceae</taxon>
        <taxon>Paenibacillus</taxon>
    </lineage>
</organism>
<keyword evidence="7" id="KW-1185">Reference proteome</keyword>
<dbReference type="EMBL" id="JAAOIW010000007">
    <property type="protein sequence ID" value="NHN32103.1"/>
    <property type="molecule type" value="Genomic_DNA"/>
</dbReference>
<dbReference type="InterPro" id="IPR000627">
    <property type="entry name" value="Intradiol_dOase_C"/>
</dbReference>
<dbReference type="CDD" id="cd00421">
    <property type="entry name" value="intradiol_dioxygenase"/>
    <property type="match status" value="1"/>
</dbReference>
<dbReference type="SUPFAM" id="SSF49482">
    <property type="entry name" value="Aromatic compound dioxygenase"/>
    <property type="match status" value="1"/>
</dbReference>
<sequence length="229" mass="24932">MSNSPNNNNEKLTRRNFMKSSFIVTATLMLAACGLWPSLGTTTNKTEPAAKPGTDPATAKPTALEPTPACGADHHPSPALTEGPYFTPNSPERISLLEKGMAGIKLTLTGYVLSTDCLPVKHALVDFWQADDKGEYDNKGFILRGHQYTDDQGKYTLETVVPGLYPGRTRHIHVKVQAPNQKILTTQIFFPNEAGNAKDSIFNKALVMDIKDQADNSKSASLDFVLKLG</sequence>
<evidence type="ECO:0000313" key="6">
    <source>
        <dbReference type="EMBL" id="NHN32103.1"/>
    </source>
</evidence>
<dbReference type="Gene3D" id="2.60.130.10">
    <property type="entry name" value="Aromatic compound dioxygenase"/>
    <property type="match status" value="1"/>
</dbReference>
<reference evidence="6" key="1">
    <citation type="submission" date="2020-03" db="EMBL/GenBank/DDBJ databases">
        <title>Draft sequencing of Paenibacilllus sp. S3N08.</title>
        <authorList>
            <person name="Kim D.-U."/>
        </authorList>
    </citation>
    <scope>NUCLEOTIDE SEQUENCE</scope>
    <source>
        <strain evidence="6">S3N08</strain>
    </source>
</reference>
<evidence type="ECO:0000256" key="2">
    <source>
        <dbReference type="ARBA" id="ARBA00022964"/>
    </source>
</evidence>
<gene>
    <name evidence="6" type="ORF">G9U52_19885</name>
</gene>